<dbReference type="Pfam" id="PF01814">
    <property type="entry name" value="Hemerythrin"/>
    <property type="match status" value="1"/>
</dbReference>
<dbReference type="InterPro" id="IPR050669">
    <property type="entry name" value="Hemerythrin"/>
</dbReference>
<keyword evidence="2" id="KW-0479">Metal-binding</keyword>
<keyword evidence="3" id="KW-0408">Iron</keyword>
<dbReference type="NCBIfam" id="NF033749">
    <property type="entry name" value="bact_hemeryth"/>
    <property type="match status" value="1"/>
</dbReference>
<dbReference type="RefSeq" id="WP_289409531.1">
    <property type="nucleotide sequence ID" value="NZ_JAUCDY010000001.1"/>
</dbReference>
<comment type="caution">
    <text evidence="5">The sequence shown here is derived from an EMBL/GenBank/DDBJ whole genome shotgun (WGS) entry which is preliminary data.</text>
</comment>
<organism evidence="5 6">
    <name type="scientific">Thiopseudomonas acetoxidans</name>
    <dbReference type="NCBI Taxonomy" id="3041622"/>
    <lineage>
        <taxon>Bacteria</taxon>
        <taxon>Pseudomonadati</taxon>
        <taxon>Pseudomonadota</taxon>
        <taxon>Gammaproteobacteria</taxon>
        <taxon>Pseudomonadales</taxon>
        <taxon>Pseudomonadaceae</taxon>
        <taxon>Thiopseudomonas</taxon>
    </lineage>
</organism>
<name>A0ABT7SL33_9GAMM</name>
<evidence type="ECO:0000256" key="3">
    <source>
        <dbReference type="ARBA" id="ARBA00023004"/>
    </source>
</evidence>
<reference evidence="5 6" key="1">
    <citation type="submission" date="2023-06" db="EMBL/GenBank/DDBJ databases">
        <title>Thiopseudomonas sp. CY1220 draft genome sequence.</title>
        <authorList>
            <person name="Zhao G."/>
            <person name="An M."/>
        </authorList>
    </citation>
    <scope>NUCLEOTIDE SEQUENCE [LARGE SCALE GENOMIC DNA]</scope>
    <source>
        <strain evidence="5 6">CY1220</strain>
    </source>
</reference>
<comment type="similarity">
    <text evidence="1">Belongs to the hemerythrin family.</text>
</comment>
<evidence type="ECO:0000256" key="1">
    <source>
        <dbReference type="ARBA" id="ARBA00010587"/>
    </source>
</evidence>
<gene>
    <name evidence="5" type="ORF">QEZ41_01200</name>
</gene>
<dbReference type="InterPro" id="IPR012312">
    <property type="entry name" value="Hemerythrin-like"/>
</dbReference>
<protein>
    <submittedName>
        <fullName evidence="5">Bacteriohemerythrin</fullName>
    </submittedName>
</protein>
<sequence>MPNTLTWSDEYATGIDIVDEQHKRLFAYFEEIQQCINANDEDRVETICRNLIEYAITHNTFEESLMEKAGYPMLEQHHKIHEAFKQRAYGYLKQIQEGAVKMKVARTVRTDIGLWLINHIKREDQHYVPYVKADLEQGFVGRMLKRFFG</sequence>
<evidence type="ECO:0000313" key="5">
    <source>
        <dbReference type="EMBL" id="MDM7856901.1"/>
    </source>
</evidence>
<evidence type="ECO:0000259" key="4">
    <source>
        <dbReference type="Pfam" id="PF01814"/>
    </source>
</evidence>
<dbReference type="CDD" id="cd12107">
    <property type="entry name" value="Hemerythrin"/>
    <property type="match status" value="1"/>
</dbReference>
<feature type="domain" description="Hemerythrin-like" evidence="4">
    <location>
        <begin position="13"/>
        <end position="130"/>
    </location>
</feature>
<dbReference type="NCBIfam" id="TIGR02481">
    <property type="entry name" value="hemeryth_dom"/>
    <property type="match status" value="1"/>
</dbReference>
<dbReference type="PANTHER" id="PTHR37164:SF1">
    <property type="entry name" value="BACTERIOHEMERYTHRIN"/>
    <property type="match status" value="1"/>
</dbReference>
<evidence type="ECO:0000256" key="2">
    <source>
        <dbReference type="ARBA" id="ARBA00022723"/>
    </source>
</evidence>
<keyword evidence="6" id="KW-1185">Reference proteome</keyword>
<dbReference type="InterPro" id="IPR035938">
    <property type="entry name" value="Hemerythrin-like_sf"/>
</dbReference>
<dbReference type="Gene3D" id="1.20.120.50">
    <property type="entry name" value="Hemerythrin-like"/>
    <property type="match status" value="1"/>
</dbReference>
<dbReference type="Proteomes" id="UP001241056">
    <property type="component" value="Unassembled WGS sequence"/>
</dbReference>
<dbReference type="InterPro" id="IPR012827">
    <property type="entry name" value="Hemerythrin_metal-bd"/>
</dbReference>
<accession>A0ABT7SL33</accession>
<dbReference type="PANTHER" id="PTHR37164">
    <property type="entry name" value="BACTERIOHEMERYTHRIN"/>
    <property type="match status" value="1"/>
</dbReference>
<dbReference type="SUPFAM" id="SSF47188">
    <property type="entry name" value="Hemerythrin-like"/>
    <property type="match status" value="1"/>
</dbReference>
<proteinExistence type="inferred from homology"/>
<dbReference type="NCBIfam" id="NF002007">
    <property type="entry name" value="PRK00808.1"/>
    <property type="match status" value="1"/>
</dbReference>
<evidence type="ECO:0000313" key="6">
    <source>
        <dbReference type="Proteomes" id="UP001241056"/>
    </source>
</evidence>
<dbReference type="EMBL" id="JAUCDY010000001">
    <property type="protein sequence ID" value="MDM7856901.1"/>
    <property type="molecule type" value="Genomic_DNA"/>
</dbReference>